<protein>
    <submittedName>
        <fullName evidence="2">Uncharacterized protein</fullName>
    </submittedName>
</protein>
<accession>A0A5B0MGM6</accession>
<dbReference type="Proteomes" id="UP000324748">
    <property type="component" value="Unassembled WGS sequence"/>
</dbReference>
<dbReference type="Proteomes" id="UP000325313">
    <property type="component" value="Unassembled WGS sequence"/>
</dbReference>
<comment type="caution">
    <text evidence="2">The sequence shown here is derived from an EMBL/GenBank/DDBJ whole genome shotgun (WGS) entry which is preliminary data.</text>
</comment>
<dbReference type="AlphaFoldDB" id="A0A5B0MGM6"/>
<dbReference type="EMBL" id="VDEP01000471">
    <property type="protein sequence ID" value="KAA1076085.1"/>
    <property type="molecule type" value="Genomic_DNA"/>
</dbReference>
<evidence type="ECO:0000313" key="4">
    <source>
        <dbReference type="Proteomes" id="UP000324748"/>
    </source>
</evidence>
<evidence type="ECO:0000313" key="3">
    <source>
        <dbReference type="EMBL" id="KAA1091447.1"/>
    </source>
</evidence>
<evidence type="ECO:0000313" key="2">
    <source>
        <dbReference type="EMBL" id="KAA1076085.1"/>
    </source>
</evidence>
<keyword evidence="1" id="KW-0812">Transmembrane</keyword>
<feature type="transmembrane region" description="Helical" evidence="1">
    <location>
        <begin position="55"/>
        <end position="75"/>
    </location>
</feature>
<evidence type="ECO:0000256" key="1">
    <source>
        <dbReference type="SAM" id="Phobius"/>
    </source>
</evidence>
<dbReference type="EMBL" id="VSWC01000092">
    <property type="protein sequence ID" value="KAA1091447.1"/>
    <property type="molecule type" value="Genomic_DNA"/>
</dbReference>
<evidence type="ECO:0000313" key="5">
    <source>
        <dbReference type="Proteomes" id="UP000325313"/>
    </source>
</evidence>
<proteinExistence type="predicted"/>
<organism evidence="2 5">
    <name type="scientific">Puccinia graminis f. sp. tritici</name>
    <dbReference type="NCBI Taxonomy" id="56615"/>
    <lineage>
        <taxon>Eukaryota</taxon>
        <taxon>Fungi</taxon>
        <taxon>Dikarya</taxon>
        <taxon>Basidiomycota</taxon>
        <taxon>Pucciniomycotina</taxon>
        <taxon>Pucciniomycetes</taxon>
        <taxon>Pucciniales</taxon>
        <taxon>Pucciniaceae</taxon>
        <taxon>Puccinia</taxon>
    </lineage>
</organism>
<keyword evidence="1" id="KW-1133">Transmembrane helix</keyword>
<sequence>MLSRLDFSRRKRKVLDPFLCFLSMMNQIEDGQELPSLVSDLSYLALTNDLICLFINQAVMLYRVMPGMISIGLLIKIKLLKKKIQKAGQSNLALVTRVEK</sequence>
<keyword evidence="1" id="KW-0472">Membrane</keyword>
<reference evidence="4 5" key="1">
    <citation type="submission" date="2019-05" db="EMBL/GenBank/DDBJ databases">
        <title>Emergence of the Ug99 lineage of the wheat stem rust pathogen through somatic hybridization.</title>
        <authorList>
            <person name="Li F."/>
            <person name="Upadhyaya N.M."/>
            <person name="Sperschneider J."/>
            <person name="Matny O."/>
            <person name="Nguyen-Phuc H."/>
            <person name="Mago R."/>
            <person name="Raley C."/>
            <person name="Miller M.E."/>
            <person name="Silverstein K.A.T."/>
            <person name="Henningsen E."/>
            <person name="Hirsch C.D."/>
            <person name="Visser B."/>
            <person name="Pretorius Z.A."/>
            <person name="Steffenson B.J."/>
            <person name="Schwessinger B."/>
            <person name="Dodds P.N."/>
            <person name="Figueroa M."/>
        </authorList>
    </citation>
    <scope>NUCLEOTIDE SEQUENCE [LARGE SCALE GENOMIC DNA]</scope>
    <source>
        <strain evidence="3">21-0</strain>
        <strain evidence="2 5">Ug99</strain>
    </source>
</reference>
<keyword evidence="4" id="KW-1185">Reference proteome</keyword>
<gene>
    <name evidence="3" type="ORF">PGT21_033896</name>
    <name evidence="2" type="ORF">PGTUg99_035385</name>
</gene>
<name>A0A5B0MGM6_PUCGR</name>